<keyword evidence="1" id="KW-0812">Transmembrane</keyword>
<evidence type="ECO:0000313" key="3">
    <source>
        <dbReference type="Proteomes" id="UP000031512"/>
    </source>
</evidence>
<dbReference type="VEuPathDB" id="PiroplasmaDB:BEWA_002490"/>
<name>L0AZ28_THEEQ</name>
<keyword evidence="1" id="KW-0472">Membrane</keyword>
<gene>
    <name evidence="2" type="ORF">BEWA_002490</name>
</gene>
<dbReference type="EMBL" id="CP001670">
    <property type="protein sequence ID" value="AFZ80842.1"/>
    <property type="molecule type" value="Genomic_DNA"/>
</dbReference>
<reference evidence="2 3" key="1">
    <citation type="journal article" date="2012" name="BMC Genomics">
        <title>Comparative genomic analysis and phylogenetic position of Theileria equi.</title>
        <authorList>
            <person name="Kappmeyer L.S."/>
            <person name="Thiagarajan M."/>
            <person name="Herndon D.R."/>
            <person name="Ramsay J.D."/>
            <person name="Caler E."/>
            <person name="Djikeng A."/>
            <person name="Gillespie J.J."/>
            <person name="Lau A.O."/>
            <person name="Roalson E.H."/>
            <person name="Silva J.C."/>
            <person name="Silva M.G."/>
            <person name="Suarez C.E."/>
            <person name="Ueti M.W."/>
            <person name="Nene V.M."/>
            <person name="Mealey R.H."/>
            <person name="Knowles D.P."/>
            <person name="Brayton K.A."/>
        </authorList>
    </citation>
    <scope>NUCLEOTIDE SEQUENCE [LARGE SCALE GENOMIC DNA]</scope>
    <source>
        <strain evidence="2 3">WA</strain>
    </source>
</reference>
<proteinExistence type="predicted"/>
<dbReference type="RefSeq" id="XP_004830508.1">
    <property type="nucleotide sequence ID" value="XM_004830451.1"/>
</dbReference>
<protein>
    <submittedName>
        <fullName evidence="2">Uncharacterized protein</fullName>
    </submittedName>
</protein>
<accession>L0AZ28</accession>
<evidence type="ECO:0000313" key="2">
    <source>
        <dbReference type="EMBL" id="AFZ80842.1"/>
    </source>
</evidence>
<feature type="transmembrane region" description="Helical" evidence="1">
    <location>
        <begin position="286"/>
        <end position="308"/>
    </location>
</feature>
<organism evidence="2 3">
    <name type="scientific">Theileria equi strain WA</name>
    <dbReference type="NCBI Taxonomy" id="1537102"/>
    <lineage>
        <taxon>Eukaryota</taxon>
        <taxon>Sar</taxon>
        <taxon>Alveolata</taxon>
        <taxon>Apicomplexa</taxon>
        <taxon>Aconoidasida</taxon>
        <taxon>Piroplasmida</taxon>
        <taxon>Theileriidae</taxon>
        <taxon>Theileria</taxon>
    </lineage>
</organism>
<dbReference type="KEGG" id="beq:BEWA_002490"/>
<sequence>MNYSSYSEQKVTQTTNYTKLKDNSELPTEYLPDNIVIEHENRQISISIYGIPHVSNKTPPKALQAKGEFADKAKRIAFVASRMPTSDYVCLGIGRDDVTLVTCLLRGESEPGTREQDRKIESNTTMALFNHYLPIMGSIISNKIPHVGVGRNGKMKTISMTDALLNNKLEIPQLLYLQLKYRDICSNEKALKEASQLVPGIYRSIVIEEFLYSAWRLHEEIYGLINSGVLKNKQEIKLAVVVDEWVRPGLYKLVEKDFPNLLQKQIPPFRDHINYVDKRSLGKRHLFSAMVLLVPIILGIPTLLTWIVGKFLKFQDVTNIRVTYRELDPSGRIKYQDTSRD</sequence>
<dbReference type="GeneID" id="15805761"/>
<dbReference type="AlphaFoldDB" id="L0AZ28"/>
<keyword evidence="3" id="KW-1185">Reference proteome</keyword>
<evidence type="ECO:0000256" key="1">
    <source>
        <dbReference type="SAM" id="Phobius"/>
    </source>
</evidence>
<dbReference type="Proteomes" id="UP000031512">
    <property type="component" value="Chromosome 3"/>
</dbReference>
<keyword evidence="1" id="KW-1133">Transmembrane helix</keyword>